<dbReference type="PRINTS" id="PR00368">
    <property type="entry name" value="FADPNR"/>
</dbReference>
<feature type="region of interest" description="Disordered" evidence="4">
    <location>
        <begin position="474"/>
        <end position="501"/>
    </location>
</feature>
<dbReference type="Pfam" id="PF07992">
    <property type="entry name" value="Pyr_redox_2"/>
    <property type="match status" value="1"/>
</dbReference>
<comment type="catalytic activity">
    <reaction evidence="3">
        <text>[thioredoxin]-dithiol + NADP(+) = [thioredoxin]-disulfide + NADPH + H(+)</text>
        <dbReference type="Rhea" id="RHEA:20345"/>
        <dbReference type="Rhea" id="RHEA-COMP:10698"/>
        <dbReference type="Rhea" id="RHEA-COMP:10700"/>
        <dbReference type="ChEBI" id="CHEBI:15378"/>
        <dbReference type="ChEBI" id="CHEBI:29950"/>
        <dbReference type="ChEBI" id="CHEBI:50058"/>
        <dbReference type="ChEBI" id="CHEBI:57783"/>
        <dbReference type="ChEBI" id="CHEBI:58349"/>
        <dbReference type="EC" id="1.8.1.9"/>
    </reaction>
</comment>
<evidence type="ECO:0000259" key="6">
    <source>
        <dbReference type="Pfam" id="PF13649"/>
    </source>
</evidence>
<evidence type="ECO:0000313" key="7">
    <source>
        <dbReference type="EMBL" id="SHN43519.1"/>
    </source>
</evidence>
<evidence type="ECO:0000256" key="2">
    <source>
        <dbReference type="ARBA" id="ARBA00023002"/>
    </source>
</evidence>
<reference evidence="7 8" key="1">
    <citation type="submission" date="2016-11" db="EMBL/GenBank/DDBJ databases">
        <authorList>
            <person name="Jaros S."/>
            <person name="Januszkiewicz K."/>
            <person name="Wedrychowicz H."/>
        </authorList>
    </citation>
    <scope>NUCLEOTIDE SEQUENCE [LARGE SCALE GENOMIC DNA]</scope>
    <source>
        <strain evidence="7 8">DSM 46144</strain>
    </source>
</reference>
<dbReference type="Gene3D" id="3.50.50.60">
    <property type="entry name" value="FAD/NAD(P)-binding domain"/>
    <property type="match status" value="2"/>
</dbReference>
<gene>
    <name evidence="7" type="ORF">SAMN05443668_109209</name>
</gene>
<evidence type="ECO:0000313" key="8">
    <source>
        <dbReference type="Proteomes" id="UP000184440"/>
    </source>
</evidence>
<dbReference type="AlphaFoldDB" id="A0A1M7RBK7"/>
<dbReference type="InterPro" id="IPR023753">
    <property type="entry name" value="FAD/NAD-binding_dom"/>
</dbReference>
<dbReference type="PRINTS" id="PR00469">
    <property type="entry name" value="PNDRDTASEII"/>
</dbReference>
<dbReference type="InterPro" id="IPR029063">
    <property type="entry name" value="SAM-dependent_MTases_sf"/>
</dbReference>
<dbReference type="STRING" id="134849.SAMN05443668_109209"/>
<dbReference type="GO" id="GO:0004791">
    <property type="term" value="F:thioredoxin-disulfide reductase (NADPH) activity"/>
    <property type="evidence" value="ECO:0007669"/>
    <property type="project" value="UniProtKB-EC"/>
</dbReference>
<keyword evidence="2" id="KW-0560">Oxidoreductase</keyword>
<dbReference type="Gene3D" id="3.40.50.150">
    <property type="entry name" value="Vaccinia Virus protein VP39"/>
    <property type="match status" value="1"/>
</dbReference>
<feature type="domain" description="FAD/NAD(P)-binding" evidence="5">
    <location>
        <begin position="1"/>
        <end position="281"/>
    </location>
</feature>
<dbReference type="Proteomes" id="UP000184440">
    <property type="component" value="Unassembled WGS sequence"/>
</dbReference>
<feature type="compositionally biased region" description="Basic and acidic residues" evidence="4">
    <location>
        <begin position="480"/>
        <end position="494"/>
    </location>
</feature>
<sequence length="545" mass="57979">MVIGGGAAGLSGAVVLGRARRSVLLVDAGEQRNLPADGVHNYLTAEGMPPHALAAAGRKEAEGYGVRILAGRVTAAEPHAGGFRVTLEDGTRVQAARLLLATGITDELPPIPGLADRWGRDLLHCPYCHGWEVRDRPLGIVSTGPFAVEQALLWRQWSDDVTLFLHTGPEPTDEQYEQLAARGVAVVDGEITGVEVTDDRLTGVVLAGGRVVARAALVTATTMNATLRGLEGLGLELEDLLRDGHRIGRYLPADPTGKTAAAGVWAAGNLTVPMAQVIASAAAGTMAGAMINMDLVAEDTRRAVAARPLRAEEESTVSARVLGDRRHGVEETMADDLAATWDARYAESDRIWSGDPNTALVTEAGDLPPGRALDLGCGEGGDAVWLARRGWTVTAVDISRVALERAAQHAADAGIADRIDFQRHNLAESFPDGEYDLVSAQFLHSWGDMPRDAILARAAAAVAPGGILLIEGHSGAPHWENPDGTHGSHEHPGHELPGPDQVIASLQLPDAEWELLVVDEHARERTLPDGRTIHHVDNTVKYRRR</sequence>
<evidence type="ECO:0000256" key="4">
    <source>
        <dbReference type="SAM" id="MobiDB-lite"/>
    </source>
</evidence>
<evidence type="ECO:0000256" key="1">
    <source>
        <dbReference type="ARBA" id="ARBA00022630"/>
    </source>
</evidence>
<name>A0A1M7RBK7_9ACTN</name>
<feature type="domain" description="Methyltransferase" evidence="6">
    <location>
        <begin position="373"/>
        <end position="466"/>
    </location>
</feature>
<dbReference type="EMBL" id="FRCS01000009">
    <property type="protein sequence ID" value="SHN43519.1"/>
    <property type="molecule type" value="Genomic_DNA"/>
</dbReference>
<organism evidence="7 8">
    <name type="scientific">Cryptosporangium aurantiacum</name>
    <dbReference type="NCBI Taxonomy" id="134849"/>
    <lineage>
        <taxon>Bacteria</taxon>
        <taxon>Bacillati</taxon>
        <taxon>Actinomycetota</taxon>
        <taxon>Actinomycetes</taxon>
        <taxon>Cryptosporangiales</taxon>
        <taxon>Cryptosporangiaceae</taxon>
        <taxon>Cryptosporangium</taxon>
    </lineage>
</organism>
<dbReference type="CDD" id="cd02440">
    <property type="entry name" value="AdoMet_MTases"/>
    <property type="match status" value="1"/>
</dbReference>
<dbReference type="InterPro" id="IPR050097">
    <property type="entry name" value="Ferredoxin-NADP_redctase_2"/>
</dbReference>
<dbReference type="SUPFAM" id="SSF51905">
    <property type="entry name" value="FAD/NAD(P)-binding domain"/>
    <property type="match status" value="1"/>
</dbReference>
<dbReference type="InterPro" id="IPR041698">
    <property type="entry name" value="Methyltransf_25"/>
</dbReference>
<evidence type="ECO:0000259" key="5">
    <source>
        <dbReference type="Pfam" id="PF07992"/>
    </source>
</evidence>
<keyword evidence="1" id="KW-0285">Flavoprotein</keyword>
<dbReference type="Pfam" id="PF13649">
    <property type="entry name" value="Methyltransf_25"/>
    <property type="match status" value="1"/>
</dbReference>
<protein>
    <submittedName>
        <fullName evidence="7">Thioredoxin reductase</fullName>
    </submittedName>
</protein>
<dbReference type="InterPro" id="IPR036188">
    <property type="entry name" value="FAD/NAD-bd_sf"/>
</dbReference>
<keyword evidence="8" id="KW-1185">Reference proteome</keyword>
<proteinExistence type="predicted"/>
<dbReference type="PANTHER" id="PTHR48105">
    <property type="entry name" value="THIOREDOXIN REDUCTASE 1-RELATED-RELATED"/>
    <property type="match status" value="1"/>
</dbReference>
<dbReference type="SUPFAM" id="SSF53335">
    <property type="entry name" value="S-adenosyl-L-methionine-dependent methyltransferases"/>
    <property type="match status" value="1"/>
</dbReference>
<evidence type="ECO:0000256" key="3">
    <source>
        <dbReference type="ARBA" id="ARBA00048132"/>
    </source>
</evidence>
<accession>A0A1M7RBK7</accession>